<evidence type="ECO:0000256" key="2">
    <source>
        <dbReference type="SAM" id="Phobius"/>
    </source>
</evidence>
<feature type="compositionally biased region" description="Polar residues" evidence="1">
    <location>
        <begin position="90"/>
        <end position="100"/>
    </location>
</feature>
<dbReference type="AlphaFoldDB" id="A0AAE0BHP7"/>
<evidence type="ECO:0000313" key="4">
    <source>
        <dbReference type="Proteomes" id="UP001190700"/>
    </source>
</evidence>
<feature type="transmembrane region" description="Helical" evidence="2">
    <location>
        <begin position="12"/>
        <end position="31"/>
    </location>
</feature>
<keyword evidence="4" id="KW-1185">Reference proteome</keyword>
<feature type="compositionally biased region" description="Low complexity" evidence="1">
    <location>
        <begin position="72"/>
        <end position="89"/>
    </location>
</feature>
<feature type="region of interest" description="Disordered" evidence="1">
    <location>
        <begin position="72"/>
        <end position="109"/>
    </location>
</feature>
<evidence type="ECO:0000313" key="3">
    <source>
        <dbReference type="EMBL" id="KAK3236831.1"/>
    </source>
</evidence>
<name>A0AAE0BHP7_9CHLO</name>
<dbReference type="EMBL" id="LGRX02034825">
    <property type="protein sequence ID" value="KAK3236831.1"/>
    <property type="molecule type" value="Genomic_DNA"/>
</dbReference>
<dbReference type="InterPro" id="IPR038538">
    <property type="entry name" value="MTERF_sf"/>
</dbReference>
<evidence type="ECO:0000256" key="1">
    <source>
        <dbReference type="SAM" id="MobiDB-lite"/>
    </source>
</evidence>
<dbReference type="Proteomes" id="UP001190700">
    <property type="component" value="Unassembled WGS sequence"/>
</dbReference>
<gene>
    <name evidence="3" type="ORF">CYMTET_53055</name>
</gene>
<keyword evidence="2" id="KW-1133">Transmembrane helix</keyword>
<sequence>MARSADVSTDQVLVETVTSGSVIIASSILYYSSTADYSAMQSLLSTSPSTIFSASSALGEYSVDSRDVLVATHSSSPTSSPTSTAAPSTVTIGATASPSTAPEDDANSPLQSHTAAMVLVGALGVTTLFSCCLPVATRLRNTRVCRERREEADLLEAMEHMVAVRGERFERFCEPLARRNTVSMRQDSLDGAQVKASRASLRTFAENHKKRTSLLSMFSSPMPAGNATTRAEGEDEFDLESLEHSLQHRKEKKARKNASLWGFQPVRMFTIKSELAGEEKYILNPLAAAPEVPQRLDSEGAPKSNGEQASPTEACAIELTETSENGRRHTLNPLCGDPRNAAPFQQGAPAGTPGCPEPLDLALAVLQGHPPLLQSRVRVQGALSCLEQLLGGRAEAVAAARLGPALLAASGDALAAGVGSLQKAFGQCEASEALAALAAAPALLDAPEDVVQEVMPVLARALGGLRGAAEAVVASPELLELRGQQLQDTFSSLEAVLEEPEAAQRVCLGAPMILTHNFTEVMGTFKALEVVFGGLEEAQHVVQLLPEALLLDGARLTGVMSALLGTLQDPEFARVVMLAMACNPRVMLTHRERTSEEVCRVLLALVEVLGSTSRAVKVVRRYPCVLLAKEVNLRQVVDELVGMLGAREPAIRAVKARPALLLARPQLLLEALPDLVGLLGSLDAALELLASNPLLLRSDGLPLLATMEGLWEAFGTVQAVADVVRLHPAVLTLGAEAVLHRMHALARGLQGQAEALAAVQKNPVLLVFDAGDLEVGLRGMREALGGTAAALEVAQHNSAVLATHPDTMRGAMDALVALTASRDAAVRVAIQHPAMFCAPGSAIKDVLTALTAVFGSQSQVAAPGDPIQEVAEVTNTDCEAKGACHERTAQPGGEGRASVSKLRSWRGAVDRVGFLAMLWNGFGDSDVNLSNDEQAELVSQPQLACRLAMDEVELRMQMLQDTLERVPEEHHDWITRSVMCVRDSIEKLAGMADNDADVTLEDVTRTSTPVLEAINESLLLAKQRLKSDTRNFKLLWRNSIRLTMQQPNVRVDHLAYENIITHIRANLQPVGNDGQETMNANTEAAGMKSDRSSTISLHDVSKELQAKLQNRRNVILGDGAAQRFKQLVGHS</sequence>
<keyword evidence="2" id="KW-0812">Transmembrane</keyword>
<proteinExistence type="predicted"/>
<keyword evidence="2" id="KW-0472">Membrane</keyword>
<accession>A0AAE0BHP7</accession>
<reference evidence="3 4" key="1">
    <citation type="journal article" date="2015" name="Genome Biol. Evol.">
        <title>Comparative Genomics of a Bacterivorous Green Alga Reveals Evolutionary Causalities and Consequences of Phago-Mixotrophic Mode of Nutrition.</title>
        <authorList>
            <person name="Burns J.A."/>
            <person name="Paasch A."/>
            <person name="Narechania A."/>
            <person name="Kim E."/>
        </authorList>
    </citation>
    <scope>NUCLEOTIDE SEQUENCE [LARGE SCALE GENOMIC DNA]</scope>
    <source>
        <strain evidence="3 4">PLY_AMNH</strain>
    </source>
</reference>
<comment type="caution">
    <text evidence="3">The sequence shown here is derived from an EMBL/GenBank/DDBJ whole genome shotgun (WGS) entry which is preliminary data.</text>
</comment>
<organism evidence="3 4">
    <name type="scientific">Cymbomonas tetramitiformis</name>
    <dbReference type="NCBI Taxonomy" id="36881"/>
    <lineage>
        <taxon>Eukaryota</taxon>
        <taxon>Viridiplantae</taxon>
        <taxon>Chlorophyta</taxon>
        <taxon>Pyramimonadophyceae</taxon>
        <taxon>Pyramimonadales</taxon>
        <taxon>Pyramimonadaceae</taxon>
        <taxon>Cymbomonas</taxon>
    </lineage>
</organism>
<dbReference type="Gene3D" id="1.25.70.10">
    <property type="entry name" value="Transcription termination factor 3, mitochondrial"/>
    <property type="match status" value="1"/>
</dbReference>
<protein>
    <submittedName>
        <fullName evidence="3">Uncharacterized protein</fullName>
    </submittedName>
</protein>